<reference evidence="1" key="1">
    <citation type="submission" date="2020-06" db="EMBL/GenBank/DDBJ databases">
        <title>Characterization of fructooligosaccharide metabolism and fructooligosaccharide-degrading enzymes in human commensal butyrate producers.</title>
        <authorList>
            <person name="Tanno H."/>
            <person name="Fujii T."/>
            <person name="Hirano K."/>
            <person name="Maeno S."/>
            <person name="Tonozuka T."/>
            <person name="Sakamoto M."/>
            <person name="Ohkuma M."/>
            <person name="Tochio T."/>
            <person name="Endo A."/>
        </authorList>
    </citation>
    <scope>NUCLEOTIDE SEQUENCE</scope>
    <source>
        <strain evidence="1">JCM 31265</strain>
    </source>
</reference>
<comment type="caution">
    <text evidence="1">The sequence shown here is derived from an EMBL/GenBank/DDBJ whole genome shotgun (WGS) entry which is preliminary data.</text>
</comment>
<dbReference type="Proteomes" id="UP000660047">
    <property type="component" value="Unassembled WGS sequence"/>
</dbReference>
<dbReference type="NCBIfam" id="TIGR02841">
    <property type="entry name" value="spore_YyaC"/>
    <property type="match status" value="1"/>
</dbReference>
<dbReference type="AlphaFoldDB" id="A0AAI9K5D2"/>
<evidence type="ECO:0000313" key="1">
    <source>
        <dbReference type="EMBL" id="GFO94827.1"/>
    </source>
</evidence>
<evidence type="ECO:0000313" key="2">
    <source>
        <dbReference type="Proteomes" id="UP000660047"/>
    </source>
</evidence>
<gene>
    <name evidence="1" type="primary">yyaC</name>
    <name evidence="1" type="ORF">COEU31_18730</name>
</gene>
<evidence type="ECO:0008006" key="3">
    <source>
        <dbReference type="Google" id="ProtNLM"/>
    </source>
</evidence>
<name>A0AAI9K5D2_9FIRM</name>
<dbReference type="SUPFAM" id="SSF53163">
    <property type="entry name" value="HybD-like"/>
    <property type="match status" value="1"/>
</dbReference>
<organism evidence="1 2">
    <name type="scientific">Coprococcus eutactus</name>
    <dbReference type="NCBI Taxonomy" id="33043"/>
    <lineage>
        <taxon>Bacteria</taxon>
        <taxon>Bacillati</taxon>
        <taxon>Bacillota</taxon>
        <taxon>Clostridia</taxon>
        <taxon>Lachnospirales</taxon>
        <taxon>Lachnospiraceae</taxon>
        <taxon>Coprococcus</taxon>
    </lineage>
</organism>
<protein>
    <recommendedName>
        <fullName evidence="3">Spore protease YyaC</fullName>
    </recommendedName>
</protein>
<proteinExistence type="predicted"/>
<dbReference type="InterPro" id="IPR009665">
    <property type="entry name" value="YyaC"/>
</dbReference>
<dbReference type="RefSeq" id="WP_015533411.1">
    <property type="nucleotide sequence ID" value="NZ_BLYL01000011.1"/>
</dbReference>
<dbReference type="Pfam" id="PF06866">
    <property type="entry name" value="DUF1256"/>
    <property type="match status" value="1"/>
</dbReference>
<dbReference type="EMBL" id="BLYL01000011">
    <property type="protein sequence ID" value="GFO94827.1"/>
    <property type="molecule type" value="Genomic_DNA"/>
</dbReference>
<sequence>MIKKKQRQTEYFNPNDILACRALSTRISDFLADSGQPSDSTVVLCIGTDRATGDALGPLTGSFLTEHNCPFKVYGTLKAPVHALNLRDTIHHIYDHFVSPAIIAVDASLGRPSDVGMITLSNAPLYPGIGVNKKLPAIGDISITGIVNLSGKPGMSLLQSTRLYTVSNMARFISDAILSSSTH</sequence>
<accession>A0AAI9K5D2</accession>
<dbReference type="InterPro" id="IPR023430">
    <property type="entry name" value="Pept_HybD-like_dom_sf"/>
</dbReference>